<keyword evidence="3" id="KW-1185">Reference proteome</keyword>
<dbReference type="EMBL" id="AZHX01000766">
    <property type="protein sequence ID" value="ETX06183.1"/>
    <property type="molecule type" value="Genomic_DNA"/>
</dbReference>
<reference evidence="2 3" key="1">
    <citation type="journal article" date="2014" name="Nature">
        <title>An environmental bacterial taxon with a large and distinct metabolic repertoire.</title>
        <authorList>
            <person name="Wilson M.C."/>
            <person name="Mori T."/>
            <person name="Ruckert C."/>
            <person name="Uria A.R."/>
            <person name="Helf M.J."/>
            <person name="Takada K."/>
            <person name="Gernert C."/>
            <person name="Steffens U.A."/>
            <person name="Heycke N."/>
            <person name="Schmitt S."/>
            <person name="Rinke C."/>
            <person name="Helfrich E.J."/>
            <person name="Brachmann A.O."/>
            <person name="Gurgui C."/>
            <person name="Wakimoto T."/>
            <person name="Kracht M."/>
            <person name="Crusemann M."/>
            <person name="Hentschel U."/>
            <person name="Abe I."/>
            <person name="Matsunaga S."/>
            <person name="Kalinowski J."/>
            <person name="Takeyama H."/>
            <person name="Piel J."/>
        </authorList>
    </citation>
    <scope>NUCLEOTIDE SEQUENCE [LARGE SCALE GENOMIC DNA]</scope>
    <source>
        <strain evidence="3">TSY2</strain>
    </source>
</reference>
<name>W4M7M7_9BACT</name>
<feature type="domain" description="Carrier" evidence="1">
    <location>
        <begin position="1"/>
        <end position="79"/>
    </location>
</feature>
<dbReference type="PROSITE" id="PS50075">
    <property type="entry name" value="CARRIER"/>
    <property type="match status" value="1"/>
</dbReference>
<protein>
    <recommendedName>
        <fullName evidence="1">Carrier domain-containing protein</fullName>
    </recommendedName>
</protein>
<dbReference type="Gene3D" id="1.10.1200.10">
    <property type="entry name" value="ACP-like"/>
    <property type="match status" value="1"/>
</dbReference>
<organism evidence="2 3">
    <name type="scientific">Candidatus Entotheonella gemina</name>
    <dbReference type="NCBI Taxonomy" id="1429439"/>
    <lineage>
        <taxon>Bacteria</taxon>
        <taxon>Pseudomonadati</taxon>
        <taxon>Nitrospinota/Tectimicrobiota group</taxon>
        <taxon>Candidatus Tectimicrobiota</taxon>
        <taxon>Candidatus Entotheonellia</taxon>
        <taxon>Candidatus Entotheonellales</taxon>
        <taxon>Candidatus Entotheonellaceae</taxon>
        <taxon>Candidatus Entotheonella</taxon>
    </lineage>
</organism>
<dbReference type="InterPro" id="IPR009081">
    <property type="entry name" value="PP-bd_ACP"/>
</dbReference>
<gene>
    <name evidence="2" type="ORF">ETSY2_18670</name>
</gene>
<accession>W4M7M7</accession>
<sequence length="85" mass="9866">MEHADLHRQIVAILEDVFQVELPEPIDDLTQDEIEEWDSFNHLRLVSELEDTFEITLDDEDIPEMTSLQRVKALLQRHGVASIPS</sequence>
<dbReference type="Proteomes" id="UP000019140">
    <property type="component" value="Unassembled WGS sequence"/>
</dbReference>
<comment type="caution">
    <text evidence="2">The sequence shown here is derived from an EMBL/GenBank/DDBJ whole genome shotgun (WGS) entry which is preliminary data.</text>
</comment>
<evidence type="ECO:0000313" key="3">
    <source>
        <dbReference type="Proteomes" id="UP000019140"/>
    </source>
</evidence>
<evidence type="ECO:0000313" key="2">
    <source>
        <dbReference type="EMBL" id="ETX06183.1"/>
    </source>
</evidence>
<dbReference type="AlphaFoldDB" id="W4M7M7"/>
<dbReference type="SUPFAM" id="SSF47336">
    <property type="entry name" value="ACP-like"/>
    <property type="match status" value="1"/>
</dbReference>
<evidence type="ECO:0000259" key="1">
    <source>
        <dbReference type="PROSITE" id="PS50075"/>
    </source>
</evidence>
<proteinExistence type="predicted"/>
<dbReference type="HOGENOM" id="CLU_108696_20_4_7"/>
<dbReference type="InterPro" id="IPR036736">
    <property type="entry name" value="ACP-like_sf"/>
</dbReference>